<organism evidence="6 7">
    <name type="scientific">Sparassis crispa</name>
    <dbReference type="NCBI Taxonomy" id="139825"/>
    <lineage>
        <taxon>Eukaryota</taxon>
        <taxon>Fungi</taxon>
        <taxon>Dikarya</taxon>
        <taxon>Basidiomycota</taxon>
        <taxon>Agaricomycotina</taxon>
        <taxon>Agaricomycetes</taxon>
        <taxon>Polyporales</taxon>
        <taxon>Sparassidaceae</taxon>
        <taxon>Sparassis</taxon>
    </lineage>
</organism>
<dbReference type="GO" id="GO:0032300">
    <property type="term" value="C:mismatch repair complex"/>
    <property type="evidence" value="ECO:0007669"/>
    <property type="project" value="InterPro"/>
</dbReference>
<evidence type="ECO:0008006" key="8">
    <source>
        <dbReference type="Google" id="ProtNLM"/>
    </source>
</evidence>
<feature type="region of interest" description="Disordered" evidence="3">
    <location>
        <begin position="467"/>
        <end position="505"/>
    </location>
</feature>
<evidence type="ECO:0000256" key="2">
    <source>
        <dbReference type="ARBA" id="ARBA00022763"/>
    </source>
</evidence>
<dbReference type="SUPFAM" id="SSF118116">
    <property type="entry name" value="DNA mismatch repair protein MutL"/>
    <property type="match status" value="1"/>
</dbReference>
<accession>A0A401GCI4</accession>
<dbReference type="InterPro" id="IPR036890">
    <property type="entry name" value="HATPase_C_sf"/>
</dbReference>
<dbReference type="OrthoDB" id="429932at2759"/>
<dbReference type="GO" id="GO:0030983">
    <property type="term" value="F:mismatched DNA binding"/>
    <property type="evidence" value="ECO:0007669"/>
    <property type="project" value="InterPro"/>
</dbReference>
<dbReference type="Gene3D" id="3.30.230.10">
    <property type="match status" value="1"/>
</dbReference>
<dbReference type="InParanoid" id="A0A401GCI4"/>
<feature type="compositionally biased region" description="Polar residues" evidence="3">
    <location>
        <begin position="467"/>
        <end position="480"/>
    </location>
</feature>
<proteinExistence type="inferred from homology"/>
<dbReference type="InterPro" id="IPR014762">
    <property type="entry name" value="DNA_mismatch_repair_CS"/>
</dbReference>
<dbReference type="InterPro" id="IPR042120">
    <property type="entry name" value="MutL_C_dimsub"/>
</dbReference>
<dbReference type="PANTHER" id="PTHR10073">
    <property type="entry name" value="DNA MISMATCH REPAIR PROTEIN MLH, PMS, MUTL"/>
    <property type="match status" value="1"/>
</dbReference>
<comment type="caution">
    <text evidence="6">The sequence shown here is derived from an EMBL/GenBank/DDBJ whole genome shotgun (WGS) entry which is preliminary data.</text>
</comment>
<evidence type="ECO:0000259" key="5">
    <source>
        <dbReference type="SMART" id="SM01340"/>
    </source>
</evidence>
<dbReference type="PANTHER" id="PTHR10073:SF47">
    <property type="entry name" value="DNA MISMATCH REPAIR PROTEIN MLH3"/>
    <property type="match status" value="1"/>
</dbReference>
<dbReference type="GO" id="GO:0006298">
    <property type="term" value="P:mismatch repair"/>
    <property type="evidence" value="ECO:0007669"/>
    <property type="project" value="InterPro"/>
</dbReference>
<dbReference type="Gene3D" id="3.30.565.10">
    <property type="entry name" value="Histidine kinase-like ATPase, C-terminal domain"/>
    <property type="match status" value="1"/>
</dbReference>
<feature type="domain" description="DNA mismatch repair protein S5" evidence="5">
    <location>
        <begin position="232"/>
        <end position="372"/>
    </location>
</feature>
<dbReference type="InterPro" id="IPR013507">
    <property type="entry name" value="DNA_mismatch_S5_2-like"/>
</dbReference>
<evidence type="ECO:0000256" key="1">
    <source>
        <dbReference type="ARBA" id="ARBA00006082"/>
    </source>
</evidence>
<feature type="compositionally biased region" description="Low complexity" evidence="3">
    <location>
        <begin position="411"/>
        <end position="421"/>
    </location>
</feature>
<dbReference type="GO" id="GO:0016887">
    <property type="term" value="F:ATP hydrolysis activity"/>
    <property type="evidence" value="ECO:0007669"/>
    <property type="project" value="InterPro"/>
</dbReference>
<feature type="domain" description="MutL C-terminal dimerisation" evidence="4">
    <location>
        <begin position="583"/>
        <end position="808"/>
    </location>
</feature>
<keyword evidence="7" id="KW-1185">Reference proteome</keyword>
<evidence type="ECO:0000256" key="3">
    <source>
        <dbReference type="SAM" id="MobiDB-lite"/>
    </source>
</evidence>
<dbReference type="AlphaFoldDB" id="A0A401GCI4"/>
<dbReference type="EMBL" id="BFAD01000002">
    <property type="protein sequence ID" value="GBE79898.1"/>
    <property type="molecule type" value="Genomic_DNA"/>
</dbReference>
<dbReference type="STRING" id="139825.A0A401GCI4"/>
<dbReference type="InterPro" id="IPR037198">
    <property type="entry name" value="MutL_C_sf"/>
</dbReference>
<evidence type="ECO:0000313" key="6">
    <source>
        <dbReference type="EMBL" id="GBE79898.1"/>
    </source>
</evidence>
<dbReference type="SUPFAM" id="SSF55874">
    <property type="entry name" value="ATPase domain of HSP90 chaperone/DNA topoisomerase II/histidine kinase"/>
    <property type="match status" value="1"/>
</dbReference>
<dbReference type="SMART" id="SM00853">
    <property type="entry name" value="MutL_C"/>
    <property type="match status" value="1"/>
</dbReference>
<dbReference type="Gene3D" id="3.30.1540.20">
    <property type="entry name" value="MutL, C-terminal domain, dimerisation subdomain"/>
    <property type="match status" value="2"/>
</dbReference>
<dbReference type="RefSeq" id="XP_027610811.1">
    <property type="nucleotide sequence ID" value="XM_027755010.1"/>
</dbReference>
<dbReference type="Pfam" id="PF13589">
    <property type="entry name" value="HATPase_c_3"/>
    <property type="match status" value="1"/>
</dbReference>
<dbReference type="GeneID" id="38776815"/>
<sequence length="876" mass="96471">MNTLESSRRIAHLSPATQSRLRSTQILVSLSQIISELVQNSLDAGAQHIDIGVDCEDWGCWVRDDGFGIGRNGLAVLAGGAESGRYSTSKAYSPASLGEVSTFGFRGEALASAADLSCLEISSRTARSRESWSVILKGGATLYSGPSVRWRRESPGTVVSVRDAFYNLPIRRLSHLSPSRTLELIRKDVEAFALVFPQVVFSLENAHKTKEGGCDKGRVMTVPKTASTLSTFRHLYGRALAQHVEEIDEALGDMKLRGFISLEGAYSKAYQFLYINHHLLSTCDLHRVIDHEFSRSSFMKHAYDEAGETGLPRSKTRRSPRKTEKRPVYVLDLIVPQRDVDNCLEPAKSAVHLQNSEAVSRFLGSIIEAFLLRHGFLTRASASTVTPSPSPRKRRKLIPQEDVTTADRMRPGSSRNPSARPASPPLIIRPGSEVQVDGTDPRAEIVWTDPTTGESFVVDTRTGNSYPLNAQISSSSTQSDVPGRPSGRRTLGVCESRTNGTKDETAPVPEWIRDALGANETYVLTEPVISALDLSSTFADTMTRPHLHPHACRPSSDGTFPSLREGATYPGRISKAGLHAATVLGQVDRKFIACVIGDDGEVESTSGRALVLIDQHAADERIRVERFLQDLCLGFLHHKSAPEDDDHSGVRTRMLEPPLPVLLTRHEAVMLTEREGVRTAFRRWGVDFVGLHDLHMLEVRERAELGPRKEADEMEGGRPGYVQVMVASIPEVVGDKLLAGEELRDFVKGYLAKLETEGTPAMPSIQPSASAENSEFLWQRALRWCPHALLELINSKACRGAIMFNDTLTLEQCMRLVHQLAETALPFQCAHGRPSLVPLADIGRETHTNHPSGLCSDSVARLKAVDWPSFTRTRRI</sequence>
<dbReference type="GO" id="GO:0061982">
    <property type="term" value="P:meiosis I cell cycle process"/>
    <property type="evidence" value="ECO:0007669"/>
    <property type="project" value="UniProtKB-ARBA"/>
</dbReference>
<dbReference type="SUPFAM" id="SSF54211">
    <property type="entry name" value="Ribosomal protein S5 domain 2-like"/>
    <property type="match status" value="1"/>
</dbReference>
<dbReference type="Proteomes" id="UP000287166">
    <property type="component" value="Unassembled WGS sequence"/>
</dbReference>
<reference evidence="6 7" key="1">
    <citation type="journal article" date="2018" name="Sci. Rep.">
        <title>Genome sequence of the cauliflower mushroom Sparassis crispa (Hanabiratake) and its association with beneficial usage.</title>
        <authorList>
            <person name="Kiyama R."/>
            <person name="Furutani Y."/>
            <person name="Kawaguchi K."/>
            <person name="Nakanishi T."/>
        </authorList>
    </citation>
    <scope>NUCLEOTIDE SEQUENCE [LARGE SCALE GENOMIC DNA]</scope>
</reference>
<comment type="similarity">
    <text evidence="1">Belongs to the DNA mismatch repair MutL/HexB family.</text>
</comment>
<dbReference type="InterPro" id="IPR014790">
    <property type="entry name" value="MutL_C"/>
</dbReference>
<dbReference type="PROSITE" id="PS00058">
    <property type="entry name" value="DNA_MISMATCH_REPAIR_1"/>
    <property type="match status" value="1"/>
</dbReference>
<gene>
    <name evidence="6" type="ORF">SCP_0211000</name>
</gene>
<dbReference type="SMART" id="SM01340">
    <property type="entry name" value="DNA_mis_repair"/>
    <property type="match status" value="1"/>
</dbReference>
<evidence type="ECO:0000259" key="4">
    <source>
        <dbReference type="SMART" id="SM00853"/>
    </source>
</evidence>
<feature type="region of interest" description="Disordered" evidence="3">
    <location>
        <begin position="381"/>
        <end position="450"/>
    </location>
</feature>
<dbReference type="GO" id="GO:0005524">
    <property type="term" value="F:ATP binding"/>
    <property type="evidence" value="ECO:0007669"/>
    <property type="project" value="InterPro"/>
</dbReference>
<keyword evidence="2" id="KW-0227">DNA damage</keyword>
<dbReference type="GO" id="GO:0140664">
    <property type="term" value="F:ATP-dependent DNA damage sensor activity"/>
    <property type="evidence" value="ECO:0007669"/>
    <property type="project" value="InterPro"/>
</dbReference>
<evidence type="ECO:0000313" key="7">
    <source>
        <dbReference type="Proteomes" id="UP000287166"/>
    </source>
</evidence>
<dbReference type="InterPro" id="IPR014721">
    <property type="entry name" value="Ribsml_uS5_D2-typ_fold_subgr"/>
</dbReference>
<protein>
    <recommendedName>
        <fullName evidence="8">MutL C-terminal dimerisation domain-containing protein</fullName>
    </recommendedName>
</protein>
<dbReference type="InterPro" id="IPR038973">
    <property type="entry name" value="MutL/Mlh/Pms-like"/>
</dbReference>
<name>A0A401GCI4_9APHY</name>
<dbReference type="InterPro" id="IPR020568">
    <property type="entry name" value="Ribosomal_Su5_D2-typ_SF"/>
</dbReference>